<dbReference type="Pfam" id="PF01926">
    <property type="entry name" value="MMR_HSR1"/>
    <property type="match status" value="1"/>
</dbReference>
<feature type="transmembrane region" description="Helical" evidence="1">
    <location>
        <begin position="254"/>
        <end position="275"/>
    </location>
</feature>
<gene>
    <name evidence="4" type="ORF">H839_06419</name>
</gene>
<feature type="domain" description="Nucleoside transporter/FeoB GTPase Gate" evidence="3">
    <location>
        <begin position="259"/>
        <end position="352"/>
    </location>
</feature>
<reference evidence="4 5" key="1">
    <citation type="journal article" date="2014" name="Appl. Microbiol. Biotechnol.">
        <title>Transformable facultative thermophile Geobacillus stearothermophilus NUB3621 as a host strain for metabolic engineering.</title>
        <authorList>
            <person name="Blanchard K."/>
            <person name="Robic S."/>
            <person name="Matsumura I."/>
        </authorList>
    </citation>
    <scope>NUCLEOTIDE SEQUENCE [LARGE SCALE GENOMIC DNA]</scope>
    <source>
        <strain evidence="4 5">NUB3621</strain>
    </source>
</reference>
<evidence type="ECO:0000313" key="5">
    <source>
        <dbReference type="Proteomes" id="UP000023566"/>
    </source>
</evidence>
<feature type="transmembrane region" description="Helical" evidence="1">
    <location>
        <begin position="450"/>
        <end position="469"/>
    </location>
</feature>
<evidence type="ECO:0008006" key="6">
    <source>
        <dbReference type="Google" id="ProtNLM"/>
    </source>
</evidence>
<dbReference type="PANTHER" id="PTHR43185:SF1">
    <property type="entry name" value="FE(2+) TRANSPORTER FEOB"/>
    <property type="match status" value="1"/>
</dbReference>
<dbReference type="Pfam" id="PF07670">
    <property type="entry name" value="Gate"/>
    <property type="match status" value="2"/>
</dbReference>
<protein>
    <recommendedName>
        <fullName evidence="6">Ferrous iron transporter B</fullName>
    </recommendedName>
</protein>
<sequence>MLAGRTKRKRLLLIGFESVGKTTLFSRWTQFGIGEETNVKGTTYTIRSHPIRRLNGWEVVDTPGLRRGDELGKRQLKKEVAKAHHVMLVVRGTHFHEELEELLSIVSVAQADVSIAVTFVDKMNGRAKALLENVQRQYHFPLFLTKGRKESEQTLPPFEQGRKWTEDDIKVLQSLNLPKQEPASLLFERPIIGPLVSVAAILMMFLFPVYIAYNIAEWGQPLLEIALAGVVHALEGKGKLVEALLVGDYGLLTLGAYSFLWAFPVVFLLSIMMAVTDETGIKDRITDALDPYLRKIGLNGQDLIPVLTGFGCNVVAVQQSRLCSACTRKSCISLLSFGSACSYQIGATISIFHSAQKPHLFLPYLFTLFIVGALHTRIWNRQALVHTALIRPHRTFIQMPTWSGVSYRVRSTVFQFLTQAMPIFLVICLIAGLMDVLGWMEKAVLLFAPLVRWLNLPTEAAVGLVFSMIRKDGILLFNEGHQVLLTSMSTFQLFLVVYLASTFSTCAVTFWTIAKELGGEEALSLSGKQMITSFTSALLLSILFGG</sequence>
<feature type="transmembrane region" description="Helical" evidence="1">
    <location>
        <begin position="490"/>
        <end position="514"/>
    </location>
</feature>
<evidence type="ECO:0000259" key="2">
    <source>
        <dbReference type="Pfam" id="PF01926"/>
    </source>
</evidence>
<dbReference type="PANTHER" id="PTHR43185">
    <property type="entry name" value="FERROUS IRON TRANSPORT PROTEIN B"/>
    <property type="match status" value="1"/>
</dbReference>
<feature type="transmembrane region" description="Helical" evidence="1">
    <location>
        <begin position="331"/>
        <end position="355"/>
    </location>
</feature>
<dbReference type="Proteomes" id="UP000023566">
    <property type="component" value="Chromosome"/>
</dbReference>
<feature type="domain" description="G" evidence="2">
    <location>
        <begin position="11"/>
        <end position="114"/>
    </location>
</feature>
<organism evidence="4 5">
    <name type="scientific">Parageobacillus genomosp. 1</name>
    <dbReference type="NCBI Taxonomy" id="1295642"/>
    <lineage>
        <taxon>Bacteria</taxon>
        <taxon>Bacillati</taxon>
        <taxon>Bacillota</taxon>
        <taxon>Bacilli</taxon>
        <taxon>Bacillales</taxon>
        <taxon>Anoxybacillaceae</taxon>
        <taxon>Parageobacillus</taxon>
    </lineage>
</organism>
<evidence type="ECO:0000313" key="4">
    <source>
        <dbReference type="EMBL" id="EZP77253.1"/>
    </source>
</evidence>
<dbReference type="SUPFAM" id="SSF52540">
    <property type="entry name" value="P-loop containing nucleoside triphosphate hydrolases"/>
    <property type="match status" value="1"/>
</dbReference>
<dbReference type="InterPro" id="IPR027417">
    <property type="entry name" value="P-loop_NTPase"/>
</dbReference>
<evidence type="ECO:0000256" key="1">
    <source>
        <dbReference type="SAM" id="Phobius"/>
    </source>
</evidence>
<dbReference type="Gene3D" id="3.40.50.300">
    <property type="entry name" value="P-loop containing nucleotide triphosphate hydrolases"/>
    <property type="match status" value="1"/>
</dbReference>
<dbReference type="InterPro" id="IPR050860">
    <property type="entry name" value="FeoB_GTPase"/>
</dbReference>
<dbReference type="InterPro" id="IPR006073">
    <property type="entry name" value="GTP-bd"/>
</dbReference>
<accession>A0ABC9VFK8</accession>
<feature type="transmembrane region" description="Helical" evidence="1">
    <location>
        <begin position="416"/>
        <end position="438"/>
    </location>
</feature>
<keyword evidence="5" id="KW-1185">Reference proteome</keyword>
<feature type="transmembrane region" description="Helical" evidence="1">
    <location>
        <begin position="361"/>
        <end position="379"/>
    </location>
</feature>
<dbReference type="RefSeq" id="WP_043904388.1">
    <property type="nucleotide sequence ID" value="NZ_CM002692.1"/>
</dbReference>
<comment type="caution">
    <text evidence="4">The sequence shown here is derived from an EMBL/GenBank/DDBJ whole genome shotgun (WGS) entry which is preliminary data.</text>
</comment>
<feature type="transmembrane region" description="Helical" evidence="1">
    <location>
        <begin position="526"/>
        <end position="545"/>
    </location>
</feature>
<feature type="transmembrane region" description="Helical" evidence="1">
    <location>
        <begin position="191"/>
        <end position="213"/>
    </location>
</feature>
<dbReference type="InterPro" id="IPR011642">
    <property type="entry name" value="Gate_dom"/>
</dbReference>
<evidence type="ECO:0000259" key="3">
    <source>
        <dbReference type="Pfam" id="PF07670"/>
    </source>
</evidence>
<dbReference type="EMBL" id="AOTZ01000004">
    <property type="protein sequence ID" value="EZP77253.1"/>
    <property type="molecule type" value="Genomic_DNA"/>
</dbReference>
<dbReference type="AlphaFoldDB" id="A0ABC9VFK8"/>
<feature type="domain" description="Nucleoside transporter/FeoB GTPase Gate" evidence="3">
    <location>
        <begin position="418"/>
        <end position="518"/>
    </location>
</feature>
<keyword evidence="1" id="KW-1133">Transmembrane helix</keyword>
<keyword evidence="1" id="KW-0472">Membrane</keyword>
<name>A0ABC9VFK8_9BACL</name>
<proteinExistence type="predicted"/>
<keyword evidence="1" id="KW-0812">Transmembrane</keyword>